<dbReference type="GO" id="GO:0008236">
    <property type="term" value="F:serine-type peptidase activity"/>
    <property type="evidence" value="ECO:0007669"/>
    <property type="project" value="InterPro"/>
</dbReference>
<evidence type="ECO:0000259" key="1">
    <source>
        <dbReference type="Pfam" id="PF00326"/>
    </source>
</evidence>
<dbReference type="GO" id="GO:0008474">
    <property type="term" value="F:palmitoyl-(protein) hydrolase activity"/>
    <property type="evidence" value="ECO:0007669"/>
    <property type="project" value="TreeGrafter"/>
</dbReference>
<dbReference type="PANTHER" id="PTHR12277:SF64">
    <property type="entry name" value="SUPERFAMILY HYDROLASE, PUTATIVE (AFU_ORTHOLOGUE AFUA_3G01760)-RELATED"/>
    <property type="match status" value="1"/>
</dbReference>
<dbReference type="PANTHER" id="PTHR12277">
    <property type="entry name" value="ALPHA/BETA HYDROLASE DOMAIN-CONTAINING PROTEIN"/>
    <property type="match status" value="1"/>
</dbReference>
<dbReference type="GO" id="GO:0006508">
    <property type="term" value="P:proteolysis"/>
    <property type="evidence" value="ECO:0007669"/>
    <property type="project" value="InterPro"/>
</dbReference>
<protein>
    <recommendedName>
        <fullName evidence="1">Peptidase S9 prolyl oligopeptidase catalytic domain-containing protein</fullName>
    </recommendedName>
</protein>
<dbReference type="AlphaFoldDB" id="A0A423VZ76"/>
<sequence length="320" mass="36516">MVSLQNKIIYAPYLPPTARFEEISTWKRSLYGIEWREIHMRSIDGTDLALAVASVSSEPGEVTPNGISHHVYILYLQGNASSLPPRLPDHSYILRSITREFKDLYPGCGRVRFTQVGLSYRGYWTSAGRPNEIGINLDTIAATRWISQLHDNTYARGEDGQHKVKPIFFIWGQSIGAGFATNLAASAMVPAHFEPVALVLETPFLSIKDMLETIYPEKWLPYKYLYPFLRNHLDSYKNLGTIAQQRREQGLRQPQIFILEAGRDEVVPPRHAEELRRRCDELQVPVETKVVPRAFHSDAMIGRKHVAEFLMRQTARVIQG</sequence>
<name>A0A423VZ76_9PEZI</name>
<dbReference type="GO" id="GO:0016020">
    <property type="term" value="C:membrane"/>
    <property type="evidence" value="ECO:0007669"/>
    <property type="project" value="TreeGrafter"/>
</dbReference>
<dbReference type="EMBL" id="LKEB01000068">
    <property type="protein sequence ID" value="ROV96329.1"/>
    <property type="molecule type" value="Genomic_DNA"/>
</dbReference>
<comment type="caution">
    <text evidence="2">The sequence shown here is derived from an EMBL/GenBank/DDBJ whole genome shotgun (WGS) entry which is preliminary data.</text>
</comment>
<reference evidence="2 3" key="1">
    <citation type="submission" date="2015-09" db="EMBL/GenBank/DDBJ databases">
        <title>Host preference determinants of Valsa canker pathogens revealed by comparative genomics.</title>
        <authorList>
            <person name="Yin Z."/>
            <person name="Huang L."/>
        </authorList>
    </citation>
    <scope>NUCLEOTIDE SEQUENCE [LARGE SCALE GENOMIC DNA]</scope>
    <source>
        <strain evidence="2 3">SXYLt</strain>
    </source>
</reference>
<proteinExistence type="predicted"/>
<dbReference type="STRING" id="1230097.A0A423VZ76"/>
<evidence type="ECO:0000313" key="2">
    <source>
        <dbReference type="EMBL" id="ROV96329.1"/>
    </source>
</evidence>
<gene>
    <name evidence="2" type="ORF">VPNG_09047</name>
</gene>
<dbReference type="OrthoDB" id="10249433at2759"/>
<dbReference type="SUPFAM" id="SSF53474">
    <property type="entry name" value="alpha/beta-Hydrolases"/>
    <property type="match status" value="1"/>
</dbReference>
<evidence type="ECO:0000313" key="3">
    <source>
        <dbReference type="Proteomes" id="UP000285146"/>
    </source>
</evidence>
<dbReference type="InParanoid" id="A0A423VZ76"/>
<dbReference type="Proteomes" id="UP000285146">
    <property type="component" value="Unassembled WGS sequence"/>
</dbReference>
<organism evidence="2 3">
    <name type="scientific">Cytospora leucostoma</name>
    <dbReference type="NCBI Taxonomy" id="1230097"/>
    <lineage>
        <taxon>Eukaryota</taxon>
        <taxon>Fungi</taxon>
        <taxon>Dikarya</taxon>
        <taxon>Ascomycota</taxon>
        <taxon>Pezizomycotina</taxon>
        <taxon>Sordariomycetes</taxon>
        <taxon>Sordariomycetidae</taxon>
        <taxon>Diaporthales</taxon>
        <taxon>Cytosporaceae</taxon>
        <taxon>Cytospora</taxon>
    </lineage>
</organism>
<accession>A0A423VZ76</accession>
<dbReference type="Pfam" id="PF00326">
    <property type="entry name" value="Peptidase_S9"/>
    <property type="match status" value="1"/>
</dbReference>
<dbReference type="InterPro" id="IPR001375">
    <property type="entry name" value="Peptidase_S9_cat"/>
</dbReference>
<keyword evidence="3" id="KW-1185">Reference proteome</keyword>
<dbReference type="InterPro" id="IPR029058">
    <property type="entry name" value="AB_hydrolase_fold"/>
</dbReference>
<feature type="domain" description="Peptidase S9 prolyl oligopeptidase catalytic" evidence="1">
    <location>
        <begin position="169"/>
        <end position="297"/>
    </location>
</feature>
<dbReference type="Gene3D" id="3.40.50.1820">
    <property type="entry name" value="alpha/beta hydrolase"/>
    <property type="match status" value="1"/>
</dbReference>